<dbReference type="InterPro" id="IPR011659">
    <property type="entry name" value="WD40"/>
</dbReference>
<dbReference type="eggNOG" id="COG0823">
    <property type="taxonomic scope" value="Bacteria"/>
</dbReference>
<name>A0A074L259_9BACT</name>
<sequence length="266" mass="30518">MDNRNEEVITFSPNGMEIYFSIEYYPDPTPSFILYTKFVKGKWTEPDTVSFSKGRRTSEPFMSFGGSRIYYFANKIKNQKGSLDKCYSERNKDGWSEPVSLSTPPNFISPKFTLHPCIVSDSSIYFSTYSGEIAYSKYENGKYKEMKILPSPINHQNLEGTECWGDPYVSPNEEYLIFRSNREGGYGGSDLYISFRNKYGQWLNPQNLGPTINTEFDELGGDVTPDGKYLTFGRNGDIYWVSTRILKKMKKNRVHNITLDTAGGFQ</sequence>
<proteinExistence type="predicted"/>
<keyword evidence="2" id="KW-1185">Reference proteome</keyword>
<dbReference type="OrthoDB" id="9809364at2"/>
<dbReference type="Pfam" id="PF07676">
    <property type="entry name" value="PD40"/>
    <property type="match status" value="2"/>
</dbReference>
<dbReference type="EMBL" id="JMIH01000014">
    <property type="protein sequence ID" value="KEO75244.1"/>
    <property type="molecule type" value="Genomic_DNA"/>
</dbReference>
<organism evidence="1 2">
    <name type="scientific">Anditalea andensis</name>
    <dbReference type="NCBI Taxonomy" id="1048983"/>
    <lineage>
        <taxon>Bacteria</taxon>
        <taxon>Pseudomonadati</taxon>
        <taxon>Bacteroidota</taxon>
        <taxon>Cytophagia</taxon>
        <taxon>Cytophagales</taxon>
        <taxon>Cytophagaceae</taxon>
        <taxon>Anditalea</taxon>
    </lineage>
</organism>
<dbReference type="STRING" id="1048983.EL17_06200"/>
<gene>
    <name evidence="1" type="ORF">EL17_06200</name>
</gene>
<evidence type="ECO:0000313" key="2">
    <source>
        <dbReference type="Proteomes" id="UP000027821"/>
    </source>
</evidence>
<protein>
    <submittedName>
        <fullName evidence="1">Uncharacterized protein</fullName>
    </submittedName>
</protein>
<accession>A0A074L259</accession>
<dbReference type="AlphaFoldDB" id="A0A074L259"/>
<reference evidence="1 2" key="1">
    <citation type="submission" date="2014-04" db="EMBL/GenBank/DDBJ databases">
        <title>Characterization and application of a salt tolerant electro-active bacterium.</title>
        <authorList>
            <person name="Yang L."/>
            <person name="Wei S."/>
            <person name="Tay Q.X.M."/>
        </authorList>
    </citation>
    <scope>NUCLEOTIDE SEQUENCE [LARGE SCALE GENOMIC DNA]</scope>
    <source>
        <strain evidence="1 2">LY1</strain>
    </source>
</reference>
<dbReference type="Proteomes" id="UP000027821">
    <property type="component" value="Unassembled WGS sequence"/>
</dbReference>
<dbReference type="SUPFAM" id="SSF82171">
    <property type="entry name" value="DPP6 N-terminal domain-like"/>
    <property type="match status" value="1"/>
</dbReference>
<comment type="caution">
    <text evidence="1">The sequence shown here is derived from an EMBL/GenBank/DDBJ whole genome shotgun (WGS) entry which is preliminary data.</text>
</comment>
<evidence type="ECO:0000313" key="1">
    <source>
        <dbReference type="EMBL" id="KEO75244.1"/>
    </source>
</evidence>